<dbReference type="SUPFAM" id="SSF50952">
    <property type="entry name" value="Soluble quinoprotein glucose dehydrogenase"/>
    <property type="match status" value="1"/>
</dbReference>
<dbReference type="AlphaFoldDB" id="A0A4R1I784"/>
<dbReference type="InterPro" id="IPR011042">
    <property type="entry name" value="6-blade_b-propeller_TolB-like"/>
</dbReference>
<evidence type="ECO:0000256" key="1">
    <source>
        <dbReference type="SAM" id="SignalP"/>
    </source>
</evidence>
<comment type="caution">
    <text evidence="3">The sequence shown here is derived from an EMBL/GenBank/DDBJ whole genome shotgun (WGS) entry which is preliminary data.</text>
</comment>
<dbReference type="InterPro" id="IPR011041">
    <property type="entry name" value="Quinoprot_gluc/sorb_DH_b-prop"/>
</dbReference>
<dbReference type="Gene3D" id="2.120.10.30">
    <property type="entry name" value="TolB, C-terminal domain"/>
    <property type="match status" value="1"/>
</dbReference>
<dbReference type="RefSeq" id="WP_131834475.1">
    <property type="nucleotide sequence ID" value="NZ_SMFY01000001.1"/>
</dbReference>
<gene>
    <name evidence="3" type="ORF">EV667_1354</name>
</gene>
<evidence type="ECO:0000313" key="3">
    <source>
        <dbReference type="EMBL" id="TCK31247.1"/>
    </source>
</evidence>
<dbReference type="PANTHER" id="PTHR33546">
    <property type="entry name" value="LARGE, MULTIFUNCTIONAL SECRETED PROTEIN-RELATED"/>
    <property type="match status" value="1"/>
</dbReference>
<keyword evidence="4" id="KW-1185">Reference proteome</keyword>
<name>A0A4R1I784_ANCAQ</name>
<keyword evidence="1" id="KW-0732">Signal</keyword>
<proteinExistence type="predicted"/>
<dbReference type="OrthoDB" id="9770043at2"/>
<sequence length="426" mass="46570">MSIFRRGPRTAALLASTMFAGAVMLSASAHAQSTDNMQKLSNFQQTGASMEMETVPQTGPRADAFNKTLAGIKLPDGFKIALYAIVPDAREMAVGPTTGAVFVGTRKSKVWAVTDRDKDRVADEVKVFAPSIQFKLPNGVCFSKDGFLFVAEQNRVLLFPAAEFFYEGPDVAAFEVVKQGELIPPSEESYNHTARVCRIGPDDKLYITLGQPFNVFAPEKYDLYKKAGIGGIVRMDRDGKNRDVYAWGVRNSVGMDFNPKDKTLWFTDNQVDGMGDNIPPGELNRATEAGQTFGFPYFGGGNVRTVEYKDQTPPADSVKPEVEMEAHAADLGMTFYTGKQFPAQYRGGIFSVQHGSWNRTDPVGARVMFTSLNEDGTAAKSEPFAEGWLVDGEYLGRPASVAQLNDGSLLVADDTSGAIYRISYEK</sequence>
<evidence type="ECO:0000259" key="2">
    <source>
        <dbReference type="Pfam" id="PF07995"/>
    </source>
</evidence>
<dbReference type="InterPro" id="IPR012938">
    <property type="entry name" value="Glc/Sorbosone_DH"/>
</dbReference>
<feature type="chain" id="PRO_5020597960" evidence="1">
    <location>
        <begin position="32"/>
        <end position="426"/>
    </location>
</feature>
<dbReference type="PANTHER" id="PTHR33546:SF1">
    <property type="entry name" value="LARGE, MULTIFUNCTIONAL SECRETED PROTEIN"/>
    <property type="match status" value="1"/>
</dbReference>
<feature type="signal peptide" evidence="1">
    <location>
        <begin position="1"/>
        <end position="31"/>
    </location>
</feature>
<dbReference type="EMBL" id="SMFY01000001">
    <property type="protein sequence ID" value="TCK31247.1"/>
    <property type="molecule type" value="Genomic_DNA"/>
</dbReference>
<dbReference type="Pfam" id="PF07995">
    <property type="entry name" value="GSDH"/>
    <property type="match status" value="1"/>
</dbReference>
<feature type="domain" description="Glucose/Sorbosone dehydrogenase" evidence="2">
    <location>
        <begin position="185"/>
        <end position="420"/>
    </location>
</feature>
<protein>
    <submittedName>
        <fullName evidence="3">Glucose/arabinose dehydrogenase</fullName>
    </submittedName>
</protein>
<organism evidence="3 4">
    <name type="scientific">Ancylobacter aquaticus</name>
    <dbReference type="NCBI Taxonomy" id="100"/>
    <lineage>
        <taxon>Bacteria</taxon>
        <taxon>Pseudomonadati</taxon>
        <taxon>Pseudomonadota</taxon>
        <taxon>Alphaproteobacteria</taxon>
        <taxon>Hyphomicrobiales</taxon>
        <taxon>Xanthobacteraceae</taxon>
        <taxon>Ancylobacter</taxon>
    </lineage>
</organism>
<dbReference type="Proteomes" id="UP000295030">
    <property type="component" value="Unassembled WGS sequence"/>
</dbReference>
<evidence type="ECO:0000313" key="4">
    <source>
        <dbReference type="Proteomes" id="UP000295030"/>
    </source>
</evidence>
<accession>A0A4R1I784</accession>
<reference evidence="3 4" key="1">
    <citation type="submission" date="2019-03" db="EMBL/GenBank/DDBJ databases">
        <title>Genomic Encyclopedia of Type Strains, Phase IV (KMG-IV): sequencing the most valuable type-strain genomes for metagenomic binning, comparative biology and taxonomic classification.</title>
        <authorList>
            <person name="Goeker M."/>
        </authorList>
    </citation>
    <scope>NUCLEOTIDE SEQUENCE [LARGE SCALE GENOMIC DNA]</scope>
    <source>
        <strain evidence="3 4">DSM 101</strain>
    </source>
</reference>